<dbReference type="Proteomes" id="UP001145114">
    <property type="component" value="Unassembled WGS sequence"/>
</dbReference>
<sequence>MFDEFKSGSELEEEEEDGGETSEDLPDVTNILPIMKNAVLQDCRFVFSAVIPINPGMPPPHRSDIWRWATEFGAECQLEIDDSTTHVVAGKPGTEKVHQARRLNIRDPKRKNSPINIVPVSWLLNSISRWSRLDEGPYLMYPNEEHRQRKTGENGKAEDIDDIPTTDTEQPPKEVLERVESFVVHGTSGQPELAESGENNENEAQGAESSGSAAVQAVRRVGDSRRDTDIELEKQEREIQEHSKDARERLNSIDWDEEDKVFMEMMRASDSEAGSVVESSREQTRQSPTLAVRRQRADDDYSNSSDMNDSRQATITRRPGVTKRRRVVDDGSDTSTPLFGGSRLHEDEDHDNNDVVVGSGKSVGSTILSQLRKGGGAIDLDTSDTDENSDVEEGYQEDTEGDDDDHDDNDHDDDEDEEEVQQFSDDDESDGEVEEEGTSGGEFDDLINQLGGKLEDESG</sequence>
<dbReference type="EC" id="3.1.3.16" evidence="1"/>
<reference evidence="1" key="1">
    <citation type="submission" date="2022-06" db="EMBL/GenBank/DDBJ databases">
        <title>Phylogenomic reconstructions and comparative analyses of Kickxellomycotina fungi.</title>
        <authorList>
            <person name="Reynolds N.K."/>
            <person name="Stajich J.E."/>
            <person name="Barry K."/>
            <person name="Grigoriev I.V."/>
            <person name="Crous P."/>
            <person name="Smith M.E."/>
        </authorList>
    </citation>
    <scope>NUCLEOTIDE SEQUENCE</scope>
    <source>
        <strain evidence="1">RSA 2271</strain>
    </source>
</reference>
<accession>A0ACC1HFA4</accession>
<evidence type="ECO:0000313" key="1">
    <source>
        <dbReference type="EMBL" id="KAJ1673793.1"/>
    </source>
</evidence>
<dbReference type="EMBL" id="JAMZIH010006561">
    <property type="protein sequence ID" value="KAJ1673793.1"/>
    <property type="molecule type" value="Genomic_DNA"/>
</dbReference>
<keyword evidence="2" id="KW-1185">Reference proteome</keyword>
<evidence type="ECO:0000313" key="2">
    <source>
        <dbReference type="Proteomes" id="UP001145114"/>
    </source>
</evidence>
<organism evidence="1 2">
    <name type="scientific">Spiromyces aspiralis</name>
    <dbReference type="NCBI Taxonomy" id="68401"/>
    <lineage>
        <taxon>Eukaryota</taxon>
        <taxon>Fungi</taxon>
        <taxon>Fungi incertae sedis</taxon>
        <taxon>Zoopagomycota</taxon>
        <taxon>Kickxellomycotina</taxon>
        <taxon>Kickxellomycetes</taxon>
        <taxon>Kickxellales</taxon>
        <taxon>Kickxellaceae</taxon>
        <taxon>Spiromyces</taxon>
    </lineage>
</organism>
<gene>
    <name evidence="1" type="primary">fcp1_1</name>
    <name evidence="1" type="ORF">EV182_004547</name>
</gene>
<keyword evidence="1" id="KW-0378">Hydrolase</keyword>
<comment type="caution">
    <text evidence="1">The sequence shown here is derived from an EMBL/GenBank/DDBJ whole genome shotgun (WGS) entry which is preliminary data.</text>
</comment>
<protein>
    <submittedName>
        <fullName evidence="1">CTD phosphatase Fcp1</fullName>
        <ecNumber evidence="1">3.1.3.16</ecNumber>
    </submittedName>
</protein>
<name>A0ACC1HFA4_9FUNG</name>
<proteinExistence type="predicted"/>